<dbReference type="GO" id="GO:0008270">
    <property type="term" value="F:zinc ion binding"/>
    <property type="evidence" value="ECO:0007669"/>
    <property type="project" value="InterPro"/>
</dbReference>
<dbReference type="Gene3D" id="4.10.240.10">
    <property type="entry name" value="Zn(2)-C6 fungal-type DNA-binding domain"/>
    <property type="match status" value="1"/>
</dbReference>
<dbReference type="PANTHER" id="PTHR36206">
    <property type="entry name" value="ASPERCRYPTIN BIOSYNTHESIS CLUSTER-SPECIFIC TRANSCRIPTION REGULATOR ATNN-RELATED"/>
    <property type="match status" value="1"/>
</dbReference>
<keyword evidence="5" id="KW-0804">Transcription</keyword>
<dbReference type="SMART" id="SM00066">
    <property type="entry name" value="GAL4"/>
    <property type="match status" value="1"/>
</dbReference>
<evidence type="ECO:0000256" key="5">
    <source>
        <dbReference type="ARBA" id="ARBA00023163"/>
    </source>
</evidence>
<dbReference type="InterPro" id="IPR052360">
    <property type="entry name" value="Transcr_Regulatory_Proteins"/>
</dbReference>
<dbReference type="GeneID" id="70133243"/>
<dbReference type="CDD" id="cd00067">
    <property type="entry name" value="GAL4"/>
    <property type="match status" value="1"/>
</dbReference>
<dbReference type="InterPro" id="IPR001138">
    <property type="entry name" value="Zn2Cys6_DnaBD"/>
</dbReference>
<evidence type="ECO:0000256" key="7">
    <source>
        <dbReference type="SAM" id="MobiDB-lite"/>
    </source>
</evidence>
<dbReference type="InterPro" id="IPR021858">
    <property type="entry name" value="Fun_TF"/>
</dbReference>
<dbReference type="Pfam" id="PF00172">
    <property type="entry name" value="Zn_clus"/>
    <property type="match status" value="1"/>
</dbReference>
<keyword evidence="4" id="KW-0238">DNA-binding</keyword>
<dbReference type="SUPFAM" id="SSF57701">
    <property type="entry name" value="Zn2/Cys6 DNA-binding domain"/>
    <property type="match status" value="1"/>
</dbReference>
<dbReference type="RefSeq" id="XP_045951396.1">
    <property type="nucleotide sequence ID" value="XM_046104352.1"/>
</dbReference>
<dbReference type="PANTHER" id="PTHR36206:SF12">
    <property type="entry name" value="ASPERCRYPTIN BIOSYNTHESIS CLUSTER-SPECIFIC TRANSCRIPTION REGULATOR ATNN-RELATED"/>
    <property type="match status" value="1"/>
</dbReference>
<sequence>MARTVNRNQEVQDRDNQEVSLPRRRTRARVTKVRTGCKTCKVRHLKCDEAKPICHRCQKDQIKCDGYDQFREGQVISQKRTTPHFSHSIPCFRLSTHGNPSHLENLFLHHAMLYTMPDLADSILNTSFWSQYLPLYGLQVEGIRHALIALGAAHKDFLLRGRKIAGVAQRDNERFIILHYNLAIRHIQPLMSQPTTTNIQATLICCLLFICFENLRGQYTEAIQHLRAGARLLASLKGSNSSIFLPSVSESDPTVSRAQYETATHVSSQDNMDALTTLFSCLGIDVSIFLEDEVVPLEKLSQVSTSDFAVETATTNSSFTCLSAARKELHRIEIAHDIFFEQLCHADGHKPLPAVAGQENSELDRTPPEFSEKDKNTYRGIYRMFWKWSRRFDTFMDHYQFETASPKETGDALRVRLQQKTWCAILDETPWLDMMEASFERGSLESMVDDAELIIQSMGSLSRPFFTCDADIIPCLALVGCFTDDRDLLHRVITALRRLNRREGVWDSQDLAEIFEAAITAREQLGLPIKVDFAGGVLSMAKMLLSLNIPCISATNSIVPLAQSVKTTPLASFMAT</sequence>
<dbReference type="GO" id="GO:0000981">
    <property type="term" value="F:DNA-binding transcription factor activity, RNA polymerase II-specific"/>
    <property type="evidence" value="ECO:0007669"/>
    <property type="project" value="InterPro"/>
</dbReference>
<keyword evidence="10" id="KW-1185">Reference proteome</keyword>
<evidence type="ECO:0000313" key="10">
    <source>
        <dbReference type="Proteomes" id="UP000758603"/>
    </source>
</evidence>
<feature type="region of interest" description="Disordered" evidence="7">
    <location>
        <begin position="1"/>
        <end position="22"/>
    </location>
</feature>
<keyword evidence="6" id="KW-0539">Nucleus</keyword>
<comment type="caution">
    <text evidence="9">The sequence shown here is derived from an EMBL/GenBank/DDBJ whole genome shotgun (WGS) entry which is preliminary data.</text>
</comment>
<dbReference type="PROSITE" id="PS00463">
    <property type="entry name" value="ZN2_CY6_FUNGAL_1"/>
    <property type="match status" value="1"/>
</dbReference>
<evidence type="ECO:0000256" key="4">
    <source>
        <dbReference type="ARBA" id="ARBA00023125"/>
    </source>
</evidence>
<dbReference type="AlphaFoldDB" id="A0A9P8UAI6"/>
<organism evidence="9 10">
    <name type="scientific">Truncatella angustata</name>
    <dbReference type="NCBI Taxonomy" id="152316"/>
    <lineage>
        <taxon>Eukaryota</taxon>
        <taxon>Fungi</taxon>
        <taxon>Dikarya</taxon>
        <taxon>Ascomycota</taxon>
        <taxon>Pezizomycotina</taxon>
        <taxon>Sordariomycetes</taxon>
        <taxon>Xylariomycetidae</taxon>
        <taxon>Amphisphaeriales</taxon>
        <taxon>Sporocadaceae</taxon>
        <taxon>Truncatella</taxon>
    </lineage>
</organism>
<dbReference type="Proteomes" id="UP000758603">
    <property type="component" value="Unassembled WGS sequence"/>
</dbReference>
<keyword evidence="2" id="KW-0862">Zinc</keyword>
<evidence type="ECO:0000256" key="3">
    <source>
        <dbReference type="ARBA" id="ARBA00023015"/>
    </source>
</evidence>
<dbReference type="InterPro" id="IPR036864">
    <property type="entry name" value="Zn2-C6_fun-type_DNA-bd_sf"/>
</dbReference>
<name>A0A9P8UAI6_9PEZI</name>
<accession>A0A9P8UAI6</accession>
<reference evidence="9" key="1">
    <citation type="journal article" date="2021" name="Nat. Commun.">
        <title>Genetic determinants of endophytism in the Arabidopsis root mycobiome.</title>
        <authorList>
            <person name="Mesny F."/>
            <person name="Miyauchi S."/>
            <person name="Thiergart T."/>
            <person name="Pickel B."/>
            <person name="Atanasova L."/>
            <person name="Karlsson M."/>
            <person name="Huettel B."/>
            <person name="Barry K.W."/>
            <person name="Haridas S."/>
            <person name="Chen C."/>
            <person name="Bauer D."/>
            <person name="Andreopoulos W."/>
            <person name="Pangilinan J."/>
            <person name="LaButti K."/>
            <person name="Riley R."/>
            <person name="Lipzen A."/>
            <person name="Clum A."/>
            <person name="Drula E."/>
            <person name="Henrissat B."/>
            <person name="Kohler A."/>
            <person name="Grigoriev I.V."/>
            <person name="Martin F.M."/>
            <person name="Hacquard S."/>
        </authorList>
    </citation>
    <scope>NUCLEOTIDE SEQUENCE</scope>
    <source>
        <strain evidence="9">MPI-SDFR-AT-0073</strain>
    </source>
</reference>
<proteinExistence type="predicted"/>
<dbReference type="OrthoDB" id="2593732at2759"/>
<dbReference type="Pfam" id="PF11951">
    <property type="entry name" value="Fungal_trans_2"/>
    <property type="match status" value="1"/>
</dbReference>
<evidence type="ECO:0000259" key="8">
    <source>
        <dbReference type="PROSITE" id="PS50048"/>
    </source>
</evidence>
<evidence type="ECO:0000313" key="9">
    <source>
        <dbReference type="EMBL" id="KAH6643466.1"/>
    </source>
</evidence>
<dbReference type="PROSITE" id="PS50048">
    <property type="entry name" value="ZN2_CY6_FUNGAL_2"/>
    <property type="match status" value="1"/>
</dbReference>
<gene>
    <name evidence="9" type="ORF">BKA67DRAFT_587742</name>
</gene>
<dbReference type="GO" id="GO:0003677">
    <property type="term" value="F:DNA binding"/>
    <property type="evidence" value="ECO:0007669"/>
    <property type="project" value="UniProtKB-KW"/>
</dbReference>
<keyword evidence="3" id="KW-0805">Transcription regulation</keyword>
<feature type="domain" description="Zn(2)-C6 fungal-type" evidence="8">
    <location>
        <begin position="36"/>
        <end position="64"/>
    </location>
</feature>
<dbReference type="EMBL" id="JAGPXC010000013">
    <property type="protein sequence ID" value="KAH6643466.1"/>
    <property type="molecule type" value="Genomic_DNA"/>
</dbReference>
<evidence type="ECO:0000256" key="6">
    <source>
        <dbReference type="ARBA" id="ARBA00023242"/>
    </source>
</evidence>
<evidence type="ECO:0000256" key="1">
    <source>
        <dbReference type="ARBA" id="ARBA00022723"/>
    </source>
</evidence>
<keyword evidence="1" id="KW-0479">Metal-binding</keyword>
<evidence type="ECO:0000256" key="2">
    <source>
        <dbReference type="ARBA" id="ARBA00022833"/>
    </source>
</evidence>
<protein>
    <recommendedName>
        <fullName evidence="8">Zn(2)-C6 fungal-type domain-containing protein</fullName>
    </recommendedName>
</protein>